<gene>
    <name evidence="10" type="primary">phoB</name>
    <name evidence="10" type="ORF">Pan216_47150</name>
</gene>
<sequence length="238" mass="26711">MNQATTMRKQRILIIEDDAAISEVLEFNLAREGYDVALQTDGVEGLREAKNDVPDLIILDLMLPSMDGVDVCRELRADKSTRDISVLMLTAKSEEIDEMVGFSVGTDDYVTKPFSVKVLLQRVRVLLERRGRPGGEQDVMEHHGIKLDRLAHAVTCNGSAVMLTPTEYRLLETLMRQPGRAFSRSDLLSSAIGDETIVLERTIDVHIRSLRQKLGERSRVVETVRGVGYRFARDLNGN</sequence>
<dbReference type="Gene3D" id="1.10.10.10">
    <property type="entry name" value="Winged helix-like DNA-binding domain superfamily/Winged helix DNA-binding domain"/>
    <property type="match status" value="1"/>
</dbReference>
<dbReference type="AlphaFoldDB" id="A0A518BA28"/>
<keyword evidence="11" id="KW-1185">Reference proteome</keyword>
<keyword evidence="4 7" id="KW-0238">DNA-binding</keyword>
<dbReference type="SMART" id="SM00862">
    <property type="entry name" value="Trans_reg_C"/>
    <property type="match status" value="1"/>
</dbReference>
<dbReference type="PANTHER" id="PTHR48111:SF4">
    <property type="entry name" value="DNA-BINDING DUAL TRANSCRIPTIONAL REGULATOR OMPR"/>
    <property type="match status" value="1"/>
</dbReference>
<evidence type="ECO:0000313" key="10">
    <source>
        <dbReference type="EMBL" id="QDU63834.1"/>
    </source>
</evidence>
<proteinExistence type="predicted"/>
<feature type="domain" description="OmpR/PhoB-type" evidence="9">
    <location>
        <begin position="137"/>
        <end position="233"/>
    </location>
</feature>
<dbReference type="InterPro" id="IPR016032">
    <property type="entry name" value="Sig_transdc_resp-reg_C-effctor"/>
</dbReference>
<dbReference type="Pfam" id="PF00072">
    <property type="entry name" value="Response_reg"/>
    <property type="match status" value="1"/>
</dbReference>
<dbReference type="Pfam" id="PF00486">
    <property type="entry name" value="Trans_reg_C"/>
    <property type="match status" value="1"/>
</dbReference>
<dbReference type="SUPFAM" id="SSF52172">
    <property type="entry name" value="CheY-like"/>
    <property type="match status" value="1"/>
</dbReference>
<evidence type="ECO:0000256" key="2">
    <source>
        <dbReference type="ARBA" id="ARBA00023012"/>
    </source>
</evidence>
<feature type="DNA-binding region" description="OmpR/PhoB-type" evidence="7">
    <location>
        <begin position="137"/>
        <end position="233"/>
    </location>
</feature>
<reference evidence="10 11" key="1">
    <citation type="submission" date="2019-02" db="EMBL/GenBank/DDBJ databases">
        <title>Deep-cultivation of Planctomycetes and their phenomic and genomic characterization uncovers novel biology.</title>
        <authorList>
            <person name="Wiegand S."/>
            <person name="Jogler M."/>
            <person name="Boedeker C."/>
            <person name="Pinto D."/>
            <person name="Vollmers J."/>
            <person name="Rivas-Marin E."/>
            <person name="Kohn T."/>
            <person name="Peeters S.H."/>
            <person name="Heuer A."/>
            <person name="Rast P."/>
            <person name="Oberbeckmann S."/>
            <person name="Bunk B."/>
            <person name="Jeske O."/>
            <person name="Meyerdierks A."/>
            <person name="Storesund J.E."/>
            <person name="Kallscheuer N."/>
            <person name="Luecker S."/>
            <person name="Lage O.M."/>
            <person name="Pohl T."/>
            <person name="Merkel B.J."/>
            <person name="Hornburger P."/>
            <person name="Mueller R.-W."/>
            <person name="Bruemmer F."/>
            <person name="Labrenz M."/>
            <person name="Spormann A.M."/>
            <person name="Op den Camp H."/>
            <person name="Overmann J."/>
            <person name="Amann R."/>
            <person name="Jetten M.S.M."/>
            <person name="Mascher T."/>
            <person name="Medema M.H."/>
            <person name="Devos D.P."/>
            <person name="Kaster A.-K."/>
            <person name="Ovreas L."/>
            <person name="Rohde M."/>
            <person name="Galperin M.Y."/>
            <person name="Jogler C."/>
        </authorList>
    </citation>
    <scope>NUCLEOTIDE SEQUENCE [LARGE SCALE GENOMIC DNA]</scope>
    <source>
        <strain evidence="10 11">Pan216</strain>
    </source>
</reference>
<keyword evidence="2" id="KW-0902">Two-component regulatory system</keyword>
<dbReference type="InterPro" id="IPR039420">
    <property type="entry name" value="WalR-like"/>
</dbReference>
<feature type="modified residue" description="4-aspartylphosphate" evidence="6">
    <location>
        <position position="60"/>
    </location>
</feature>
<dbReference type="PANTHER" id="PTHR48111">
    <property type="entry name" value="REGULATOR OF RPOS"/>
    <property type="match status" value="1"/>
</dbReference>
<dbReference type="GO" id="GO:0000156">
    <property type="term" value="F:phosphorelay response regulator activity"/>
    <property type="evidence" value="ECO:0007669"/>
    <property type="project" value="TreeGrafter"/>
</dbReference>
<dbReference type="GO" id="GO:0032993">
    <property type="term" value="C:protein-DNA complex"/>
    <property type="evidence" value="ECO:0007669"/>
    <property type="project" value="TreeGrafter"/>
</dbReference>
<keyword evidence="1 6" id="KW-0597">Phosphoprotein</keyword>
<dbReference type="GO" id="GO:0005829">
    <property type="term" value="C:cytosol"/>
    <property type="evidence" value="ECO:0007669"/>
    <property type="project" value="TreeGrafter"/>
</dbReference>
<evidence type="ECO:0000256" key="6">
    <source>
        <dbReference type="PROSITE-ProRule" id="PRU00169"/>
    </source>
</evidence>
<dbReference type="InterPro" id="IPR001789">
    <property type="entry name" value="Sig_transdc_resp-reg_receiver"/>
</dbReference>
<protein>
    <submittedName>
        <fullName evidence="10">Phosphate regulon transcriptional regulatory protein PhoB</fullName>
    </submittedName>
</protein>
<evidence type="ECO:0000256" key="7">
    <source>
        <dbReference type="PROSITE-ProRule" id="PRU01091"/>
    </source>
</evidence>
<keyword evidence="3" id="KW-0805">Transcription regulation</keyword>
<dbReference type="RefSeq" id="WP_419192859.1">
    <property type="nucleotide sequence ID" value="NZ_CP036279.1"/>
</dbReference>
<dbReference type="PROSITE" id="PS50110">
    <property type="entry name" value="RESPONSE_REGULATORY"/>
    <property type="match status" value="1"/>
</dbReference>
<evidence type="ECO:0000313" key="11">
    <source>
        <dbReference type="Proteomes" id="UP000317093"/>
    </source>
</evidence>
<evidence type="ECO:0000259" key="9">
    <source>
        <dbReference type="PROSITE" id="PS51755"/>
    </source>
</evidence>
<dbReference type="CDD" id="cd00383">
    <property type="entry name" value="trans_reg_C"/>
    <property type="match status" value="1"/>
</dbReference>
<dbReference type="SUPFAM" id="SSF46894">
    <property type="entry name" value="C-terminal effector domain of the bipartite response regulators"/>
    <property type="match status" value="1"/>
</dbReference>
<dbReference type="InterPro" id="IPR036388">
    <property type="entry name" value="WH-like_DNA-bd_sf"/>
</dbReference>
<dbReference type="PROSITE" id="PS51755">
    <property type="entry name" value="OMPR_PHOB"/>
    <property type="match status" value="1"/>
</dbReference>
<dbReference type="Proteomes" id="UP000317093">
    <property type="component" value="Chromosome"/>
</dbReference>
<dbReference type="InterPro" id="IPR011006">
    <property type="entry name" value="CheY-like_superfamily"/>
</dbReference>
<dbReference type="KEGG" id="knv:Pan216_47150"/>
<feature type="domain" description="Response regulatory" evidence="8">
    <location>
        <begin position="11"/>
        <end position="127"/>
    </location>
</feature>
<name>A0A518BA28_9BACT</name>
<dbReference type="InterPro" id="IPR001867">
    <property type="entry name" value="OmpR/PhoB-type_DNA-bd"/>
</dbReference>
<evidence type="ECO:0000256" key="5">
    <source>
        <dbReference type="ARBA" id="ARBA00023163"/>
    </source>
</evidence>
<evidence type="ECO:0000256" key="1">
    <source>
        <dbReference type="ARBA" id="ARBA00022553"/>
    </source>
</evidence>
<keyword evidence="5" id="KW-0804">Transcription</keyword>
<dbReference type="SMART" id="SM00448">
    <property type="entry name" value="REC"/>
    <property type="match status" value="1"/>
</dbReference>
<evidence type="ECO:0000256" key="3">
    <source>
        <dbReference type="ARBA" id="ARBA00023015"/>
    </source>
</evidence>
<dbReference type="GO" id="GO:0000976">
    <property type="term" value="F:transcription cis-regulatory region binding"/>
    <property type="evidence" value="ECO:0007669"/>
    <property type="project" value="TreeGrafter"/>
</dbReference>
<organism evidence="10 11">
    <name type="scientific">Kolteria novifilia</name>
    <dbReference type="NCBI Taxonomy" id="2527975"/>
    <lineage>
        <taxon>Bacteria</taxon>
        <taxon>Pseudomonadati</taxon>
        <taxon>Planctomycetota</taxon>
        <taxon>Planctomycetia</taxon>
        <taxon>Kolteriales</taxon>
        <taxon>Kolteriaceae</taxon>
        <taxon>Kolteria</taxon>
    </lineage>
</organism>
<accession>A0A518BA28</accession>
<evidence type="ECO:0000259" key="8">
    <source>
        <dbReference type="PROSITE" id="PS50110"/>
    </source>
</evidence>
<dbReference type="Gene3D" id="3.40.50.2300">
    <property type="match status" value="1"/>
</dbReference>
<evidence type="ECO:0000256" key="4">
    <source>
        <dbReference type="ARBA" id="ARBA00023125"/>
    </source>
</evidence>
<dbReference type="EMBL" id="CP036279">
    <property type="protein sequence ID" value="QDU63834.1"/>
    <property type="molecule type" value="Genomic_DNA"/>
</dbReference>
<dbReference type="GO" id="GO:0006355">
    <property type="term" value="P:regulation of DNA-templated transcription"/>
    <property type="evidence" value="ECO:0007669"/>
    <property type="project" value="InterPro"/>
</dbReference>
<dbReference type="FunFam" id="3.40.50.2300:FF:000001">
    <property type="entry name" value="DNA-binding response regulator PhoB"/>
    <property type="match status" value="1"/>
</dbReference>